<gene>
    <name evidence="2" type="ORF">QO014_002377</name>
</gene>
<keyword evidence="3" id="KW-1185">Reference proteome</keyword>
<protein>
    <recommendedName>
        <fullName evidence="4">Terminase small subunit</fullName>
    </recommendedName>
</protein>
<evidence type="ECO:0008006" key="4">
    <source>
        <dbReference type="Google" id="ProtNLM"/>
    </source>
</evidence>
<comment type="caution">
    <text evidence="2">The sequence shown here is derived from an EMBL/GenBank/DDBJ whole genome shotgun (WGS) entry which is preliminary data.</text>
</comment>
<proteinExistence type="predicted"/>
<dbReference type="Proteomes" id="UP001241603">
    <property type="component" value="Unassembled WGS sequence"/>
</dbReference>
<name>A0ABU0H6S1_9HYPH</name>
<sequence length="189" mass="20524">MARGRKKKQESTGPKRLPSVEEVKAAVAEVSRQKAHASEYGGLAGQATKTFTERYGIHRKAFGFIAGLDKMDDQKRQSCLRDAMILADRLGYFDQADAFDDLGSAVRDVIDDAAIGNDAERKARTEAELAEDIPAVDKTVTERLAEQEQWDSASEVAKAKEAAARKKAGRAGAADQALSDEIDATLRPN</sequence>
<organism evidence="2 3">
    <name type="scientific">Kaistia dalseonensis</name>
    <dbReference type="NCBI Taxonomy" id="410840"/>
    <lineage>
        <taxon>Bacteria</taxon>
        <taxon>Pseudomonadati</taxon>
        <taxon>Pseudomonadota</taxon>
        <taxon>Alphaproteobacteria</taxon>
        <taxon>Hyphomicrobiales</taxon>
        <taxon>Kaistiaceae</taxon>
        <taxon>Kaistia</taxon>
    </lineage>
</organism>
<evidence type="ECO:0000313" key="2">
    <source>
        <dbReference type="EMBL" id="MDQ0437985.1"/>
    </source>
</evidence>
<dbReference type="EMBL" id="JAUSVO010000003">
    <property type="protein sequence ID" value="MDQ0437985.1"/>
    <property type="molecule type" value="Genomic_DNA"/>
</dbReference>
<feature type="region of interest" description="Disordered" evidence="1">
    <location>
        <begin position="1"/>
        <end position="20"/>
    </location>
</feature>
<evidence type="ECO:0000256" key="1">
    <source>
        <dbReference type="SAM" id="MobiDB-lite"/>
    </source>
</evidence>
<evidence type="ECO:0000313" key="3">
    <source>
        <dbReference type="Proteomes" id="UP001241603"/>
    </source>
</evidence>
<accession>A0ABU0H6S1</accession>
<dbReference type="RefSeq" id="WP_266348909.1">
    <property type="nucleotide sequence ID" value="NZ_JAPKNG010000003.1"/>
</dbReference>
<feature type="region of interest" description="Disordered" evidence="1">
    <location>
        <begin position="166"/>
        <end position="189"/>
    </location>
</feature>
<reference evidence="2 3" key="1">
    <citation type="submission" date="2023-07" db="EMBL/GenBank/DDBJ databases">
        <title>Genomic Encyclopedia of Type Strains, Phase IV (KMG-IV): sequencing the most valuable type-strain genomes for metagenomic binning, comparative biology and taxonomic classification.</title>
        <authorList>
            <person name="Goeker M."/>
        </authorList>
    </citation>
    <scope>NUCLEOTIDE SEQUENCE [LARGE SCALE GENOMIC DNA]</scope>
    <source>
        <strain evidence="2 3">B6-8</strain>
    </source>
</reference>